<dbReference type="AlphaFoldDB" id="A0A0N4VH53"/>
<keyword evidence="1" id="KW-0479">Metal-binding</keyword>
<evidence type="ECO:0000256" key="1">
    <source>
        <dbReference type="ARBA" id="ARBA00022723"/>
    </source>
</evidence>
<evidence type="ECO:0000256" key="5">
    <source>
        <dbReference type="SAM" id="MobiDB-lite"/>
    </source>
</evidence>
<evidence type="ECO:0000256" key="4">
    <source>
        <dbReference type="PROSITE-ProRule" id="PRU00175"/>
    </source>
</evidence>
<gene>
    <name evidence="7" type="ORF">EVEC_LOCUS9499</name>
</gene>
<accession>A0A0N4VH53</accession>
<feature type="region of interest" description="Disordered" evidence="5">
    <location>
        <begin position="194"/>
        <end position="224"/>
    </location>
</feature>
<dbReference type="PROSITE" id="PS50089">
    <property type="entry name" value="ZF_RING_2"/>
    <property type="match status" value="1"/>
</dbReference>
<feature type="compositionally biased region" description="Basic and acidic residues" evidence="5">
    <location>
        <begin position="194"/>
        <end position="213"/>
    </location>
</feature>
<dbReference type="InterPro" id="IPR001841">
    <property type="entry name" value="Znf_RING"/>
</dbReference>
<evidence type="ECO:0000259" key="6">
    <source>
        <dbReference type="PROSITE" id="PS50089"/>
    </source>
</evidence>
<evidence type="ECO:0000256" key="3">
    <source>
        <dbReference type="ARBA" id="ARBA00022833"/>
    </source>
</evidence>
<reference evidence="7 8" key="2">
    <citation type="submission" date="2018-10" db="EMBL/GenBank/DDBJ databases">
        <authorList>
            <consortium name="Pathogen Informatics"/>
        </authorList>
    </citation>
    <scope>NUCLEOTIDE SEQUENCE [LARGE SCALE GENOMIC DNA]</scope>
</reference>
<dbReference type="STRING" id="51028.A0A0N4VH53"/>
<reference evidence="9" key="1">
    <citation type="submission" date="2017-02" db="UniProtKB">
        <authorList>
            <consortium name="WormBaseParasite"/>
        </authorList>
    </citation>
    <scope>IDENTIFICATION</scope>
</reference>
<keyword evidence="3" id="KW-0862">Zinc</keyword>
<dbReference type="Proteomes" id="UP000274131">
    <property type="component" value="Unassembled WGS sequence"/>
</dbReference>
<evidence type="ECO:0000313" key="9">
    <source>
        <dbReference type="WBParaSite" id="EVEC_0001015401-mRNA-1"/>
    </source>
</evidence>
<keyword evidence="2 4" id="KW-0863">Zinc-finger</keyword>
<dbReference type="GO" id="GO:0008270">
    <property type="term" value="F:zinc ion binding"/>
    <property type="evidence" value="ECO:0007669"/>
    <property type="project" value="UniProtKB-KW"/>
</dbReference>
<dbReference type="InterPro" id="IPR051728">
    <property type="entry name" value="RING-FYVE_E3_ubiquitin-ligase"/>
</dbReference>
<sequence>MVSITPTLLKSKAVYNWRIKETDLLAKLKTEEGRATFVTICQDIAANQALLEDFILSVKERVDENSRNLALEAESISKALADISALERRKRDDHNTEIVEKLKEERGKLLMLYEQVFAEKEFRRKQLYMDVQSSMAKEEEEQRRIVADCLRRYAELMAPPVRVPVATSQKSKILQYLGPFSILFSWKKRSEKSGKKGMREKSKSVFNSKEKTPQSEAQKLSDSGDDPNRLIVARYEEVCVGCLDNMVQVLIFPCGHVCLCEKCASKVENCPLCRVEILRRILLSPIW</sequence>
<dbReference type="InterPro" id="IPR013083">
    <property type="entry name" value="Znf_RING/FYVE/PHD"/>
</dbReference>
<dbReference type="EMBL" id="UXUI01010096">
    <property type="protein sequence ID" value="VDD94748.1"/>
    <property type="molecule type" value="Genomic_DNA"/>
</dbReference>
<evidence type="ECO:0000313" key="7">
    <source>
        <dbReference type="EMBL" id="VDD94748.1"/>
    </source>
</evidence>
<feature type="domain" description="RING-type" evidence="6">
    <location>
        <begin position="239"/>
        <end position="274"/>
    </location>
</feature>
<dbReference type="OrthoDB" id="66726at2759"/>
<dbReference type="PANTHER" id="PTHR14879">
    <property type="entry name" value="CASPASE REGULATOR, RING FINGER DOMAIN-CONTAINING"/>
    <property type="match status" value="1"/>
</dbReference>
<dbReference type="Pfam" id="PF13920">
    <property type="entry name" value="zf-C3HC4_3"/>
    <property type="match status" value="1"/>
</dbReference>
<dbReference type="FunFam" id="1.10.1170.10:FF:000002">
    <property type="entry name" value="Baculoviral IAP repeat containing 7"/>
    <property type="match status" value="1"/>
</dbReference>
<dbReference type="Gene3D" id="3.30.40.10">
    <property type="entry name" value="Zinc/RING finger domain, C3HC4 (zinc finger)"/>
    <property type="match status" value="1"/>
</dbReference>
<keyword evidence="8" id="KW-1185">Reference proteome</keyword>
<proteinExistence type="predicted"/>
<dbReference type="PANTHER" id="PTHR14879:SF5">
    <property type="entry name" value="RING-TYPE DOMAIN-CONTAINING PROTEIN"/>
    <property type="match status" value="1"/>
</dbReference>
<protein>
    <submittedName>
        <fullName evidence="9">RING-type domain-containing protein</fullName>
    </submittedName>
</protein>
<dbReference type="SUPFAM" id="SSF57850">
    <property type="entry name" value="RING/U-box"/>
    <property type="match status" value="1"/>
</dbReference>
<dbReference type="WBParaSite" id="EVEC_0001015401-mRNA-1">
    <property type="protein sequence ID" value="EVEC_0001015401-mRNA-1"/>
    <property type="gene ID" value="EVEC_0001015401"/>
</dbReference>
<evidence type="ECO:0000313" key="8">
    <source>
        <dbReference type="Proteomes" id="UP000274131"/>
    </source>
</evidence>
<evidence type="ECO:0000256" key="2">
    <source>
        <dbReference type="ARBA" id="ARBA00022771"/>
    </source>
</evidence>
<organism evidence="9">
    <name type="scientific">Enterobius vermicularis</name>
    <name type="common">Human pinworm</name>
    <dbReference type="NCBI Taxonomy" id="51028"/>
    <lineage>
        <taxon>Eukaryota</taxon>
        <taxon>Metazoa</taxon>
        <taxon>Ecdysozoa</taxon>
        <taxon>Nematoda</taxon>
        <taxon>Chromadorea</taxon>
        <taxon>Rhabditida</taxon>
        <taxon>Spirurina</taxon>
        <taxon>Oxyuridomorpha</taxon>
        <taxon>Oxyuroidea</taxon>
        <taxon>Oxyuridae</taxon>
        <taxon>Enterobius</taxon>
    </lineage>
</organism>
<name>A0A0N4VH53_ENTVE</name>